<proteinExistence type="predicted"/>
<sequence>MKIDKSRFGFLRAEGSMLEKMWDKVNAIMVGIVDAKPYVLDWDHVLSEYDKLGVGDVAEFASGYAFGWHAMNGKLSDDASKYAMYLEIINGIVERRESVK</sequence>
<organism evidence="1">
    <name type="scientific">hydrothermal vent metagenome</name>
    <dbReference type="NCBI Taxonomy" id="652676"/>
    <lineage>
        <taxon>unclassified sequences</taxon>
        <taxon>metagenomes</taxon>
        <taxon>ecological metagenomes</taxon>
    </lineage>
</organism>
<accession>A0A3B0SYQ8</accession>
<evidence type="ECO:0000313" key="1">
    <source>
        <dbReference type="EMBL" id="VAW11601.1"/>
    </source>
</evidence>
<reference evidence="1" key="1">
    <citation type="submission" date="2018-06" db="EMBL/GenBank/DDBJ databases">
        <authorList>
            <person name="Zhirakovskaya E."/>
        </authorList>
    </citation>
    <scope>NUCLEOTIDE SEQUENCE</scope>
</reference>
<dbReference type="EMBL" id="UOEL01000067">
    <property type="protein sequence ID" value="VAW11601.1"/>
    <property type="molecule type" value="Genomic_DNA"/>
</dbReference>
<gene>
    <name evidence="1" type="ORF">MNBD_BACTEROID03-474</name>
</gene>
<protein>
    <submittedName>
        <fullName evidence="1">Uncharacterized protein</fullName>
    </submittedName>
</protein>
<dbReference type="AlphaFoldDB" id="A0A3B0SYQ8"/>
<name>A0A3B0SYQ8_9ZZZZ</name>